<proteinExistence type="inferred from homology"/>
<accession>A0A089N8Q5</accession>
<dbReference type="RefSeq" id="WP_038698065.1">
    <property type="nucleotide sequence ID" value="NZ_CP009286.1"/>
</dbReference>
<keyword evidence="6 8" id="KW-1133">Transmembrane helix</keyword>
<dbReference type="InterPro" id="IPR004761">
    <property type="entry name" value="Spore_GerAB"/>
</dbReference>
<evidence type="ECO:0000256" key="1">
    <source>
        <dbReference type="ARBA" id="ARBA00004141"/>
    </source>
</evidence>
<dbReference type="HOGENOM" id="CLU_047547_1_1_9"/>
<comment type="subcellular location">
    <subcellularLocation>
        <location evidence="1">Membrane</location>
        <topology evidence="1">Multi-pass membrane protein</topology>
    </subcellularLocation>
</comment>
<dbReference type="EMBL" id="CP009286">
    <property type="protein sequence ID" value="AIQ65194.1"/>
    <property type="molecule type" value="Genomic_DNA"/>
</dbReference>
<feature type="transmembrane region" description="Helical" evidence="8">
    <location>
        <begin position="117"/>
        <end position="138"/>
    </location>
</feature>
<dbReference type="PANTHER" id="PTHR34975:SF2">
    <property type="entry name" value="SPORE GERMINATION PROTEIN A2"/>
    <property type="match status" value="1"/>
</dbReference>
<dbReference type="OrthoDB" id="1891864at2"/>
<protein>
    <submittedName>
        <fullName evidence="9">Uncharacterized protein</fullName>
    </submittedName>
</protein>
<dbReference type="NCBIfam" id="TIGR00912">
    <property type="entry name" value="2A0309"/>
    <property type="match status" value="1"/>
</dbReference>
<keyword evidence="5 8" id="KW-0812">Transmembrane</keyword>
<keyword evidence="10" id="KW-1185">Reference proteome</keyword>
<evidence type="ECO:0000256" key="3">
    <source>
        <dbReference type="ARBA" id="ARBA00022448"/>
    </source>
</evidence>
<dbReference type="GO" id="GO:0016020">
    <property type="term" value="C:membrane"/>
    <property type="evidence" value="ECO:0007669"/>
    <property type="project" value="UniProtKB-SubCell"/>
</dbReference>
<evidence type="ECO:0000256" key="6">
    <source>
        <dbReference type="ARBA" id="ARBA00022989"/>
    </source>
</evidence>
<feature type="transmembrane region" description="Helical" evidence="8">
    <location>
        <begin position="38"/>
        <end position="59"/>
    </location>
</feature>
<dbReference type="Pfam" id="PF03845">
    <property type="entry name" value="Spore_permease"/>
    <property type="match status" value="1"/>
</dbReference>
<dbReference type="Proteomes" id="UP000029507">
    <property type="component" value="Chromosome"/>
</dbReference>
<comment type="similarity">
    <text evidence="2">Belongs to the amino acid-polyamine-organocation (APC) superfamily. Spore germination protein (SGP) (TC 2.A.3.9) family.</text>
</comment>
<organism evidence="9 10">
    <name type="scientific">Paenibacillus stellifer</name>
    <dbReference type="NCBI Taxonomy" id="169760"/>
    <lineage>
        <taxon>Bacteria</taxon>
        <taxon>Bacillati</taxon>
        <taxon>Bacillota</taxon>
        <taxon>Bacilli</taxon>
        <taxon>Bacillales</taxon>
        <taxon>Paenibacillaceae</taxon>
        <taxon>Paenibacillus</taxon>
    </lineage>
</organism>
<keyword evidence="4" id="KW-0309">Germination</keyword>
<name>A0A089N8Q5_9BACL</name>
<dbReference type="AlphaFoldDB" id="A0A089N8Q5"/>
<dbReference type="KEGG" id="pste:PSTEL_20795"/>
<feature type="transmembrane region" description="Helical" evidence="8">
    <location>
        <begin position="145"/>
        <end position="163"/>
    </location>
</feature>
<feature type="transmembrane region" description="Helical" evidence="8">
    <location>
        <begin position="339"/>
        <end position="357"/>
    </location>
</feature>
<evidence type="ECO:0000256" key="2">
    <source>
        <dbReference type="ARBA" id="ARBA00007998"/>
    </source>
</evidence>
<feature type="transmembrane region" description="Helical" evidence="8">
    <location>
        <begin position="79"/>
        <end position="97"/>
    </location>
</feature>
<evidence type="ECO:0000256" key="4">
    <source>
        <dbReference type="ARBA" id="ARBA00022544"/>
    </source>
</evidence>
<dbReference type="GO" id="GO:0009847">
    <property type="term" value="P:spore germination"/>
    <property type="evidence" value="ECO:0007669"/>
    <property type="project" value="InterPro"/>
</dbReference>
<gene>
    <name evidence="9" type="ORF">PSTEL_20795</name>
</gene>
<feature type="transmembrane region" description="Helical" evidence="8">
    <location>
        <begin position="217"/>
        <end position="236"/>
    </location>
</feature>
<evidence type="ECO:0000313" key="10">
    <source>
        <dbReference type="Proteomes" id="UP000029507"/>
    </source>
</evidence>
<keyword evidence="3" id="KW-0813">Transport</keyword>
<dbReference type="PANTHER" id="PTHR34975">
    <property type="entry name" value="SPORE GERMINATION PROTEIN A2"/>
    <property type="match status" value="1"/>
</dbReference>
<feature type="transmembrane region" description="Helical" evidence="8">
    <location>
        <begin position="183"/>
        <end position="205"/>
    </location>
</feature>
<evidence type="ECO:0000256" key="8">
    <source>
        <dbReference type="SAM" id="Phobius"/>
    </source>
</evidence>
<dbReference type="STRING" id="169760.PSTEL_20795"/>
<feature type="transmembrane region" description="Helical" evidence="8">
    <location>
        <begin position="271"/>
        <end position="296"/>
    </location>
</feature>
<reference evidence="9 10" key="1">
    <citation type="submission" date="2014-08" db="EMBL/GenBank/DDBJ databases">
        <title>Comparative genomics of the Paenibacillus odorifer group.</title>
        <authorList>
            <person name="den Bakker H.C."/>
            <person name="Tsai Y.-C."/>
            <person name="Martin N."/>
            <person name="Korlach J."/>
            <person name="Wiedmann M."/>
        </authorList>
    </citation>
    <scope>NUCLEOTIDE SEQUENCE [LARGE SCALE GENOMIC DNA]</scope>
    <source>
        <strain evidence="9 10">DSM 14472</strain>
    </source>
</reference>
<feature type="transmembrane region" description="Helical" evidence="8">
    <location>
        <begin position="12"/>
        <end position="32"/>
    </location>
</feature>
<keyword evidence="7 8" id="KW-0472">Membrane</keyword>
<evidence type="ECO:0000256" key="5">
    <source>
        <dbReference type="ARBA" id="ARBA00022692"/>
    </source>
</evidence>
<evidence type="ECO:0000313" key="9">
    <source>
        <dbReference type="EMBL" id="AIQ65194.1"/>
    </source>
</evidence>
<feature type="transmembrane region" description="Helical" evidence="8">
    <location>
        <begin position="308"/>
        <end position="327"/>
    </location>
</feature>
<evidence type="ECO:0000256" key="7">
    <source>
        <dbReference type="ARBA" id="ARBA00023136"/>
    </source>
</evidence>
<sequence>MKEARFVVSPWQLFAVTVLFELGSAIVMNAGSSARQDAWISIAATTVFGVGLFAFYRLLQAKQPSYDLFELVRISFGRWLGSFIIAIYVVYFLYDAARVMRDLLELLSNAVLEDTPIEVLAFTFSMVIAYMIWLGFGVIIRTAEFFFPLIMGIILVLFLLILIDRDYQFHYLKPVLGDGLMPVASSIFPTLITFPFGELVVFLVFMQYIAPAPRVGAVSSTAIGISGLILSGAAVLETVSLGVKMKGRTNFPFLVTVRDVSFGYFFERMDMVVVFVMFITILVKVSLFMFGALKGIEHLCRIPYRTSAFPIACLVAILSINIANTFAEHISEGLSFASIYVHIPMQLVIPLIMFIMLRVKRAGRVKKGGSL</sequence>